<evidence type="ECO:0000313" key="1">
    <source>
        <dbReference type="EMBL" id="CUV56099.1"/>
    </source>
</evidence>
<dbReference type="EMBL" id="LN899820">
    <property type="protein sequence ID" value="CUV56099.1"/>
    <property type="molecule type" value="Genomic_DNA"/>
</dbReference>
<proteinExistence type="predicted"/>
<name>A0A0S4WX30_RALSL</name>
<accession>A0A0S4WX30</accession>
<dbReference type="AlphaFoldDB" id="A0A0S4WX30"/>
<reference evidence="1" key="1">
    <citation type="submission" date="2015-10" db="EMBL/GenBank/DDBJ databases">
        <authorList>
            <person name="Gilbert D.G."/>
        </authorList>
    </citation>
    <scope>NUCLEOTIDE SEQUENCE</scope>
    <source>
        <strain evidence="1">Phyl III-seqv23</strain>
    </source>
</reference>
<organism evidence="1">
    <name type="scientific">Ralstonia solanacearum</name>
    <name type="common">Pseudomonas solanacearum</name>
    <dbReference type="NCBI Taxonomy" id="305"/>
    <lineage>
        <taxon>Bacteria</taxon>
        <taxon>Pseudomonadati</taxon>
        <taxon>Pseudomonadota</taxon>
        <taxon>Betaproteobacteria</taxon>
        <taxon>Burkholderiales</taxon>
        <taxon>Burkholderiaceae</taxon>
        <taxon>Ralstonia</taxon>
        <taxon>Ralstonia solanacearum species complex</taxon>
    </lineage>
</organism>
<gene>
    <name evidence="1" type="ORF">RUN215_v1_660009</name>
</gene>
<sequence>MREPRFGRGSDTLPEVLVVTSWFQFDCPQQSWRTTHPPPLVYRNCTFRRPESTRGYTKPV</sequence>
<protein>
    <submittedName>
        <fullName evidence="1">Uncharacterized protein</fullName>
    </submittedName>
</protein>